<dbReference type="GO" id="GO:0032259">
    <property type="term" value="P:methylation"/>
    <property type="evidence" value="ECO:0007669"/>
    <property type="project" value="UniProtKB-KW"/>
</dbReference>
<dbReference type="Pfam" id="PF04072">
    <property type="entry name" value="LCM"/>
    <property type="match status" value="1"/>
</dbReference>
<dbReference type="InParanoid" id="A0A1E7EYV7"/>
<evidence type="ECO:0000256" key="2">
    <source>
        <dbReference type="ARBA" id="ARBA00022679"/>
    </source>
</evidence>
<keyword evidence="1" id="KW-0489">Methyltransferase</keyword>
<accession>A0A1E7EYV7</accession>
<organism evidence="3 4">
    <name type="scientific">Fragilariopsis cylindrus CCMP1102</name>
    <dbReference type="NCBI Taxonomy" id="635003"/>
    <lineage>
        <taxon>Eukaryota</taxon>
        <taxon>Sar</taxon>
        <taxon>Stramenopiles</taxon>
        <taxon>Ochrophyta</taxon>
        <taxon>Bacillariophyta</taxon>
        <taxon>Bacillariophyceae</taxon>
        <taxon>Bacillariophycidae</taxon>
        <taxon>Bacillariales</taxon>
        <taxon>Bacillariaceae</taxon>
        <taxon>Fragilariopsis</taxon>
    </lineage>
</organism>
<dbReference type="InterPro" id="IPR029063">
    <property type="entry name" value="SAM-dependent_MTases_sf"/>
</dbReference>
<name>A0A1E7EYV7_9STRA</name>
<dbReference type="SUPFAM" id="SSF53335">
    <property type="entry name" value="S-adenosyl-L-methionine-dependent methyltransferases"/>
    <property type="match status" value="1"/>
</dbReference>
<gene>
    <name evidence="3" type="ORF">FRACYDRAFT_270970</name>
</gene>
<protein>
    <submittedName>
        <fullName evidence="3">Uncharacterized protein</fullName>
    </submittedName>
</protein>
<dbReference type="Proteomes" id="UP000095751">
    <property type="component" value="Unassembled WGS sequence"/>
</dbReference>
<proteinExistence type="predicted"/>
<dbReference type="KEGG" id="fcy:FRACYDRAFT_270970"/>
<dbReference type="OrthoDB" id="203237at2759"/>
<dbReference type="GO" id="GO:0008168">
    <property type="term" value="F:methyltransferase activity"/>
    <property type="evidence" value="ECO:0007669"/>
    <property type="project" value="UniProtKB-KW"/>
</dbReference>
<evidence type="ECO:0000313" key="4">
    <source>
        <dbReference type="Proteomes" id="UP000095751"/>
    </source>
</evidence>
<dbReference type="EMBL" id="KV784370">
    <property type="protein sequence ID" value="OEU10733.1"/>
    <property type="molecule type" value="Genomic_DNA"/>
</dbReference>
<reference evidence="3 4" key="1">
    <citation type="submission" date="2016-09" db="EMBL/GenBank/DDBJ databases">
        <title>Extensive genetic diversity and differential bi-allelic expression allows diatom success in the polar Southern Ocean.</title>
        <authorList>
            <consortium name="DOE Joint Genome Institute"/>
            <person name="Mock T."/>
            <person name="Otillar R.P."/>
            <person name="Strauss J."/>
            <person name="Dupont C."/>
            <person name="Frickenhaus S."/>
            <person name="Maumus F."/>
            <person name="Mcmullan M."/>
            <person name="Sanges R."/>
            <person name="Schmutz J."/>
            <person name="Toseland A."/>
            <person name="Valas R."/>
            <person name="Veluchamy A."/>
            <person name="Ward B.J."/>
            <person name="Allen A."/>
            <person name="Barry K."/>
            <person name="Falciatore A."/>
            <person name="Ferrante M."/>
            <person name="Fortunato A.E."/>
            <person name="Gloeckner G."/>
            <person name="Gruber A."/>
            <person name="Hipkin R."/>
            <person name="Janech M."/>
            <person name="Kroth P."/>
            <person name="Leese F."/>
            <person name="Lindquist E."/>
            <person name="Lyon B.R."/>
            <person name="Martin J."/>
            <person name="Mayer C."/>
            <person name="Parker M."/>
            <person name="Quesneville H."/>
            <person name="Raymond J."/>
            <person name="Uhlig C."/>
            <person name="Valentin K.U."/>
            <person name="Worden A.Z."/>
            <person name="Armbrust E.V."/>
            <person name="Bowler C."/>
            <person name="Green B."/>
            <person name="Moulton V."/>
            <person name="Van Oosterhout C."/>
            <person name="Grigoriev I."/>
        </authorList>
    </citation>
    <scope>NUCLEOTIDE SEQUENCE [LARGE SCALE GENOMIC DNA]</scope>
    <source>
        <strain evidence="3 4">CCMP1102</strain>
    </source>
</reference>
<dbReference type="AlphaFoldDB" id="A0A1E7EYV7"/>
<evidence type="ECO:0000256" key="1">
    <source>
        <dbReference type="ARBA" id="ARBA00022603"/>
    </source>
</evidence>
<dbReference type="Gene3D" id="3.40.50.150">
    <property type="entry name" value="Vaccinia Virus protein VP39"/>
    <property type="match status" value="1"/>
</dbReference>
<dbReference type="InterPro" id="IPR007213">
    <property type="entry name" value="Ppm1/Ppm2/Tcmp"/>
</dbReference>
<sequence>MDEISTAYEVDMDVINTPKETLFNAILNSNSNESETGTGTGTTTESTFRFKCPRKVINADLTNDGEDGMIHNLLSNGFDTQKPTIFLAEGLIMYLGNKSEQFLQDLNTLSNSGESNYWFILNFMDSPDIHHYDKARWTSMSKDRIRELLQEEGKWKDLKFNMFGDEILNYGRYDNQNYDPTKAFSFVVCRK</sequence>
<keyword evidence="2" id="KW-0808">Transferase</keyword>
<evidence type="ECO:0000313" key="3">
    <source>
        <dbReference type="EMBL" id="OEU10733.1"/>
    </source>
</evidence>
<keyword evidence="4" id="KW-1185">Reference proteome</keyword>